<keyword evidence="6" id="KW-1278">Translocase</keyword>
<evidence type="ECO:0000256" key="2">
    <source>
        <dbReference type="ARBA" id="ARBA00022485"/>
    </source>
</evidence>
<keyword evidence="15" id="KW-1185">Reference proteome</keyword>
<evidence type="ECO:0000256" key="10">
    <source>
        <dbReference type="ARBA" id="ARBA00023075"/>
    </source>
</evidence>
<dbReference type="GO" id="GO:0016020">
    <property type="term" value="C:membrane"/>
    <property type="evidence" value="ECO:0007669"/>
    <property type="project" value="InterPro"/>
</dbReference>
<evidence type="ECO:0000313" key="15">
    <source>
        <dbReference type="Proteomes" id="UP000250272"/>
    </source>
</evidence>
<dbReference type="GO" id="GO:0048038">
    <property type="term" value="F:quinone binding"/>
    <property type="evidence" value="ECO:0007669"/>
    <property type="project" value="UniProtKB-KW"/>
</dbReference>
<gene>
    <name evidence="14" type="ORF">A3L01_03150</name>
</gene>
<keyword evidence="11" id="KW-0472">Membrane</keyword>
<evidence type="ECO:0000256" key="9">
    <source>
        <dbReference type="ARBA" id="ARBA00023027"/>
    </source>
</evidence>
<feature type="compositionally biased region" description="Basic and acidic residues" evidence="12">
    <location>
        <begin position="209"/>
        <end position="248"/>
    </location>
</feature>
<keyword evidence="7" id="KW-0408">Iron</keyword>
<reference evidence="14 15" key="1">
    <citation type="submission" date="2016-04" db="EMBL/GenBank/DDBJ databases">
        <title>Complete genome sequence of Thermococcus barossii type strain SHCK-94.</title>
        <authorList>
            <person name="Oger P.M."/>
        </authorList>
    </citation>
    <scope>NUCLEOTIDE SEQUENCE [LARGE SCALE GENOMIC DNA]</scope>
    <source>
        <strain evidence="14 15">SHCK-94</strain>
    </source>
</reference>
<dbReference type="PANTHER" id="PTHR10849:SF24">
    <property type="entry name" value="NADH-QUINONE OXIDOREDUCTASE SUBUNIT I 2"/>
    <property type="match status" value="1"/>
</dbReference>
<feature type="region of interest" description="Disordered" evidence="12">
    <location>
        <begin position="194"/>
        <end position="248"/>
    </location>
</feature>
<dbReference type="Proteomes" id="UP000250272">
    <property type="component" value="Chromosome"/>
</dbReference>
<dbReference type="InterPro" id="IPR017896">
    <property type="entry name" value="4Fe4S_Fe-S-bd"/>
</dbReference>
<keyword evidence="1" id="KW-1003">Cell membrane</keyword>
<evidence type="ECO:0000256" key="7">
    <source>
        <dbReference type="ARBA" id="ARBA00023004"/>
    </source>
</evidence>
<evidence type="ECO:0000256" key="4">
    <source>
        <dbReference type="ARBA" id="ARBA00022723"/>
    </source>
</evidence>
<feature type="domain" description="4Fe-4S ferredoxin-type" evidence="13">
    <location>
        <begin position="55"/>
        <end position="84"/>
    </location>
</feature>
<dbReference type="GO" id="GO:0016651">
    <property type="term" value="F:oxidoreductase activity, acting on NAD(P)H"/>
    <property type="evidence" value="ECO:0007669"/>
    <property type="project" value="InterPro"/>
</dbReference>
<name>A0A2Z2MES6_9EURY</name>
<evidence type="ECO:0000256" key="3">
    <source>
        <dbReference type="ARBA" id="ARBA00022719"/>
    </source>
</evidence>
<sequence length="248" mass="28547">MESVEKPKVRVVGEEKVKLKKSFVKPWMGIKYLFKKPVTIKIPFETIEPAPKYRGFHTLNWKTCVGCNFCGQICPARAIEMTWIEVDGKMEKRPHPKVDYGRCTFCQFCVDVCPTGALDFTENYYLTTGGLEEDLELYDWVPIHPDKVREINEKFNDYRFPVERIEKKEDGTYVYHLRDGDTLEFKILGYGLRPPKKPTPAKPAAKPAKAPEKKEASKPAEKKEEKPAGKATEKAEEKAQPKSEEKKE</sequence>
<dbReference type="SUPFAM" id="SSF54862">
    <property type="entry name" value="4Fe-4S ferredoxins"/>
    <property type="match status" value="1"/>
</dbReference>
<dbReference type="InterPro" id="IPR017900">
    <property type="entry name" value="4Fe4S_Fe_S_CS"/>
</dbReference>
<dbReference type="KEGG" id="tbs:A3L01_03150"/>
<keyword evidence="2" id="KW-0004">4Fe-4S</keyword>
<evidence type="ECO:0000256" key="6">
    <source>
        <dbReference type="ARBA" id="ARBA00022967"/>
    </source>
</evidence>
<dbReference type="Pfam" id="PF12838">
    <property type="entry name" value="Fer4_7"/>
    <property type="match status" value="1"/>
</dbReference>
<feature type="domain" description="4Fe-4S ferredoxin-type" evidence="13">
    <location>
        <begin position="94"/>
        <end position="123"/>
    </location>
</feature>
<keyword evidence="4" id="KW-0479">Metal-binding</keyword>
<keyword evidence="3" id="KW-0874">Quinone</keyword>
<organism evidence="14 15">
    <name type="scientific">Thermococcus barossii</name>
    <dbReference type="NCBI Taxonomy" id="54077"/>
    <lineage>
        <taxon>Archaea</taxon>
        <taxon>Methanobacteriati</taxon>
        <taxon>Methanobacteriota</taxon>
        <taxon>Thermococci</taxon>
        <taxon>Thermococcales</taxon>
        <taxon>Thermococcaceae</taxon>
        <taxon>Thermococcus</taxon>
    </lineage>
</organism>
<dbReference type="NCBIfam" id="NF004543">
    <property type="entry name" value="PRK05888.2-5"/>
    <property type="match status" value="1"/>
</dbReference>
<dbReference type="EMBL" id="CP015101">
    <property type="protein sequence ID" value="ASJ04406.1"/>
    <property type="molecule type" value="Genomic_DNA"/>
</dbReference>
<dbReference type="PANTHER" id="PTHR10849">
    <property type="entry name" value="NADH DEHYDROGENASE UBIQUINONE IRON-SULFUR PROTEIN 8, MITOCHONDRIAL"/>
    <property type="match status" value="1"/>
</dbReference>
<protein>
    <submittedName>
        <fullName evidence="14">NADH-quinone oxidoreductase subunit I</fullName>
    </submittedName>
</protein>
<proteinExistence type="predicted"/>
<dbReference type="GO" id="GO:0051539">
    <property type="term" value="F:4 iron, 4 sulfur cluster binding"/>
    <property type="evidence" value="ECO:0007669"/>
    <property type="project" value="UniProtKB-KW"/>
</dbReference>
<dbReference type="FunFam" id="3.30.70.3270:FF:000014">
    <property type="entry name" value="NADH dehydrogenase subunit I (NuoI)"/>
    <property type="match status" value="1"/>
</dbReference>
<evidence type="ECO:0000256" key="8">
    <source>
        <dbReference type="ARBA" id="ARBA00023014"/>
    </source>
</evidence>
<dbReference type="InterPro" id="IPR010226">
    <property type="entry name" value="NADH_quinone_OxRdtase_chainI"/>
</dbReference>
<accession>A0A2Z2MES6</accession>
<evidence type="ECO:0000256" key="11">
    <source>
        <dbReference type="ARBA" id="ARBA00023136"/>
    </source>
</evidence>
<dbReference type="OrthoDB" id="23478at2157"/>
<evidence type="ECO:0000313" key="14">
    <source>
        <dbReference type="EMBL" id="ASJ04406.1"/>
    </source>
</evidence>
<evidence type="ECO:0000256" key="1">
    <source>
        <dbReference type="ARBA" id="ARBA00022475"/>
    </source>
</evidence>
<keyword evidence="8" id="KW-0411">Iron-sulfur</keyword>
<evidence type="ECO:0000256" key="12">
    <source>
        <dbReference type="SAM" id="MobiDB-lite"/>
    </source>
</evidence>
<dbReference type="AlphaFoldDB" id="A0A2Z2MES6"/>
<dbReference type="RefSeq" id="WP_088864432.1">
    <property type="nucleotide sequence ID" value="NZ_CP015101.1"/>
</dbReference>
<keyword evidence="9" id="KW-0520">NAD</keyword>
<dbReference type="GO" id="GO:0046872">
    <property type="term" value="F:metal ion binding"/>
    <property type="evidence" value="ECO:0007669"/>
    <property type="project" value="UniProtKB-KW"/>
</dbReference>
<keyword evidence="10" id="KW-0830">Ubiquinone</keyword>
<dbReference type="PROSITE" id="PS51379">
    <property type="entry name" value="4FE4S_FER_2"/>
    <property type="match status" value="2"/>
</dbReference>
<evidence type="ECO:0000256" key="5">
    <source>
        <dbReference type="ARBA" id="ARBA00022737"/>
    </source>
</evidence>
<keyword evidence="5" id="KW-0677">Repeat</keyword>
<dbReference type="Gene3D" id="3.30.70.3270">
    <property type="match status" value="1"/>
</dbReference>
<dbReference type="PROSITE" id="PS00198">
    <property type="entry name" value="4FE4S_FER_1"/>
    <property type="match status" value="1"/>
</dbReference>
<evidence type="ECO:0000259" key="13">
    <source>
        <dbReference type="PROSITE" id="PS51379"/>
    </source>
</evidence>
<dbReference type="GeneID" id="33325734"/>